<keyword evidence="3" id="KW-1185">Reference proteome</keyword>
<evidence type="ECO:0000256" key="1">
    <source>
        <dbReference type="SAM" id="MobiDB-lite"/>
    </source>
</evidence>
<dbReference type="Gene3D" id="3.30.420.10">
    <property type="entry name" value="Ribonuclease H-like superfamily/Ribonuclease H"/>
    <property type="match status" value="1"/>
</dbReference>
<evidence type="ECO:0000313" key="3">
    <source>
        <dbReference type="Proteomes" id="UP000638263"/>
    </source>
</evidence>
<comment type="caution">
    <text evidence="2">The sequence shown here is derived from an EMBL/GenBank/DDBJ whole genome shotgun (WGS) entry which is preliminary data.</text>
</comment>
<gene>
    <name evidence="2" type="ORF">GCM10011588_71950</name>
</gene>
<organism evidence="2 3">
    <name type="scientific">Nocardia jinanensis</name>
    <dbReference type="NCBI Taxonomy" id="382504"/>
    <lineage>
        <taxon>Bacteria</taxon>
        <taxon>Bacillati</taxon>
        <taxon>Actinomycetota</taxon>
        <taxon>Actinomycetes</taxon>
        <taxon>Mycobacteriales</taxon>
        <taxon>Nocardiaceae</taxon>
        <taxon>Nocardia</taxon>
    </lineage>
</organism>
<dbReference type="GO" id="GO:0003676">
    <property type="term" value="F:nucleic acid binding"/>
    <property type="evidence" value="ECO:0007669"/>
    <property type="project" value="InterPro"/>
</dbReference>
<proteinExistence type="predicted"/>
<feature type="region of interest" description="Disordered" evidence="1">
    <location>
        <begin position="53"/>
        <end position="76"/>
    </location>
</feature>
<sequence>MTSTLNFAAFDVETANPKYSSICAIGIAIVRNGVRVDTHSWLCRPPEPVHSFNPAIPESTASPPPWWPGSRASPSS</sequence>
<dbReference type="InterPro" id="IPR036397">
    <property type="entry name" value="RNaseH_sf"/>
</dbReference>
<evidence type="ECO:0008006" key="4">
    <source>
        <dbReference type="Google" id="ProtNLM"/>
    </source>
</evidence>
<evidence type="ECO:0000313" key="2">
    <source>
        <dbReference type="EMBL" id="GGL46694.1"/>
    </source>
</evidence>
<reference evidence="2" key="1">
    <citation type="journal article" date="2014" name="Int. J. Syst. Evol. Microbiol.">
        <title>Complete genome sequence of Corynebacterium casei LMG S-19264T (=DSM 44701T), isolated from a smear-ripened cheese.</title>
        <authorList>
            <consortium name="US DOE Joint Genome Institute (JGI-PGF)"/>
            <person name="Walter F."/>
            <person name="Albersmeier A."/>
            <person name="Kalinowski J."/>
            <person name="Ruckert C."/>
        </authorList>
    </citation>
    <scope>NUCLEOTIDE SEQUENCE</scope>
    <source>
        <strain evidence="2">CGMCC 4.3508</strain>
    </source>
</reference>
<name>A0A917W0K2_9NOCA</name>
<dbReference type="SUPFAM" id="SSF53098">
    <property type="entry name" value="Ribonuclease H-like"/>
    <property type="match status" value="1"/>
</dbReference>
<accession>A0A917W0K2</accession>
<protein>
    <recommendedName>
        <fullName evidence="4">Exonuclease domain-containing protein</fullName>
    </recommendedName>
</protein>
<dbReference type="AlphaFoldDB" id="A0A917W0K2"/>
<dbReference type="EMBL" id="BMMH01000045">
    <property type="protein sequence ID" value="GGL46694.1"/>
    <property type="molecule type" value="Genomic_DNA"/>
</dbReference>
<dbReference type="RefSeq" id="WP_062997345.1">
    <property type="nucleotide sequence ID" value="NZ_BMMH01000045.1"/>
</dbReference>
<dbReference type="Proteomes" id="UP000638263">
    <property type="component" value="Unassembled WGS sequence"/>
</dbReference>
<dbReference type="InterPro" id="IPR012337">
    <property type="entry name" value="RNaseH-like_sf"/>
</dbReference>
<reference evidence="2" key="2">
    <citation type="submission" date="2020-09" db="EMBL/GenBank/DDBJ databases">
        <authorList>
            <person name="Sun Q."/>
            <person name="Zhou Y."/>
        </authorList>
    </citation>
    <scope>NUCLEOTIDE SEQUENCE</scope>
    <source>
        <strain evidence="2">CGMCC 4.3508</strain>
    </source>
</reference>